<dbReference type="AlphaFoldDB" id="A0A9J2PYQ4"/>
<comment type="subcellular location">
    <subcellularLocation>
        <location evidence="1">Nucleus</location>
    </subcellularLocation>
</comment>
<dbReference type="GO" id="GO:0006325">
    <property type="term" value="P:chromatin organization"/>
    <property type="evidence" value="ECO:0007669"/>
    <property type="project" value="TreeGrafter"/>
</dbReference>
<evidence type="ECO:0000256" key="3">
    <source>
        <dbReference type="ARBA" id="ARBA00022771"/>
    </source>
</evidence>
<sequence length="300" mass="34127">MTETDLIFLSQKRLMKNCRTTSTGPESVWKLHSVGIAVRRASARSAARFAKAGTSNYIPDVPEYVAKGWVDEVHIYGGGFSRRSPRYTAKGNGAKFIVDNSSSIFPKINWKEGVRRTLANTLINKYANRRTSLFKLNRPLRAPRRKATIRTHDSIWDIEGRLFRLGDIVSILDEEDGLPYFAQIRGIITDWHGEQYVVLNWLIPMDTAFDVHQFDAEHFVHAISDETFYPLEVCTFVQTTPELPAYQREWTPRACAEEQLRRELGDRLANLRAIASERLKFMDSPIAGDEDADAESTVGT</sequence>
<organism evidence="6 7">
    <name type="scientific">Ascaris lumbricoides</name>
    <name type="common">Giant roundworm</name>
    <dbReference type="NCBI Taxonomy" id="6252"/>
    <lineage>
        <taxon>Eukaryota</taxon>
        <taxon>Metazoa</taxon>
        <taxon>Ecdysozoa</taxon>
        <taxon>Nematoda</taxon>
        <taxon>Chromadorea</taxon>
        <taxon>Rhabditida</taxon>
        <taxon>Spirurina</taxon>
        <taxon>Ascaridomorpha</taxon>
        <taxon>Ascaridoidea</taxon>
        <taxon>Ascarididae</taxon>
        <taxon>Ascaris</taxon>
    </lineage>
</organism>
<evidence type="ECO:0000256" key="4">
    <source>
        <dbReference type="ARBA" id="ARBA00022833"/>
    </source>
</evidence>
<accession>A0A9J2PYQ4</accession>
<dbReference type="GO" id="GO:0005634">
    <property type="term" value="C:nucleus"/>
    <property type="evidence" value="ECO:0007669"/>
    <property type="project" value="UniProtKB-SubCell"/>
</dbReference>
<dbReference type="GO" id="GO:0008270">
    <property type="term" value="F:zinc ion binding"/>
    <property type="evidence" value="ECO:0007669"/>
    <property type="project" value="UniProtKB-KW"/>
</dbReference>
<evidence type="ECO:0000313" key="6">
    <source>
        <dbReference type="Proteomes" id="UP000036681"/>
    </source>
</evidence>
<dbReference type="Gene3D" id="2.30.30.490">
    <property type="match status" value="1"/>
</dbReference>
<keyword evidence="5" id="KW-0539">Nucleus</keyword>
<dbReference type="Proteomes" id="UP000036681">
    <property type="component" value="Unplaced"/>
</dbReference>
<dbReference type="PANTHER" id="PTHR13340:SF2">
    <property type="entry name" value="GATA ZINC FINGER DOMAIN-CONTAINING PROTEIN 1"/>
    <property type="match status" value="1"/>
</dbReference>
<reference evidence="7" key="1">
    <citation type="submission" date="2023-03" db="UniProtKB">
        <authorList>
            <consortium name="WormBaseParasite"/>
        </authorList>
    </citation>
    <scope>IDENTIFICATION</scope>
</reference>
<evidence type="ECO:0000256" key="5">
    <source>
        <dbReference type="ARBA" id="ARBA00023242"/>
    </source>
</evidence>
<keyword evidence="2" id="KW-0479">Metal-binding</keyword>
<keyword evidence="6" id="KW-1185">Reference proteome</keyword>
<evidence type="ECO:0000256" key="2">
    <source>
        <dbReference type="ARBA" id="ARBA00022723"/>
    </source>
</evidence>
<dbReference type="PANTHER" id="PTHR13340">
    <property type="entry name" value="GATA ZINC FINGER DOMAIN-CONTAINING"/>
    <property type="match status" value="1"/>
</dbReference>
<proteinExistence type="predicted"/>
<name>A0A9J2PYQ4_ASCLU</name>
<evidence type="ECO:0000256" key="1">
    <source>
        <dbReference type="ARBA" id="ARBA00004123"/>
    </source>
</evidence>
<protein>
    <submittedName>
        <fullName evidence="7">BAH domain-containing protein</fullName>
    </submittedName>
</protein>
<keyword evidence="3" id="KW-0863">Zinc-finger</keyword>
<evidence type="ECO:0000313" key="7">
    <source>
        <dbReference type="WBParaSite" id="ALUE_0001446301-mRNA-1"/>
    </source>
</evidence>
<keyword evidence="4" id="KW-0862">Zinc</keyword>
<dbReference type="InterPro" id="IPR043151">
    <property type="entry name" value="BAH_sf"/>
</dbReference>
<dbReference type="InterPro" id="IPR039050">
    <property type="entry name" value="GATAD1"/>
</dbReference>
<dbReference type="WBParaSite" id="ALUE_0001446301-mRNA-1">
    <property type="protein sequence ID" value="ALUE_0001446301-mRNA-1"/>
    <property type="gene ID" value="ALUE_0001446301"/>
</dbReference>